<name>A0A1M7IGR4_9GAMM</name>
<organism evidence="1 2">
    <name type="scientific">Vreelandella subglaciescola</name>
    <dbReference type="NCBI Taxonomy" id="29571"/>
    <lineage>
        <taxon>Bacteria</taxon>
        <taxon>Pseudomonadati</taxon>
        <taxon>Pseudomonadota</taxon>
        <taxon>Gammaproteobacteria</taxon>
        <taxon>Oceanospirillales</taxon>
        <taxon>Halomonadaceae</taxon>
        <taxon>Vreelandella</taxon>
    </lineage>
</organism>
<dbReference type="CDD" id="cd10922">
    <property type="entry name" value="CE4_PelA_like_C"/>
    <property type="match status" value="1"/>
</dbReference>
<sequence>MIEPIPRRVLLIYDKEATEDQDIANHDAFRYLAVVLEYLGLAVEYQDVQGPYPPGLANGRYAGIVTWFQGPTDHAEKLTSWLVEQAEAGSKLMVMGYAATNFAGPLGDLAGLASANALEPGQIRIDDHDDMLGFEGPLPGPGSSAEGFRSLRQDNIEHLRLTDSQGNTLSPVITGPWGGVALYPWLIQSVGDEQQRWILDPFAFVAESLDLPPFPVPDATTENGARFWLNHIDGDAFISRGEWPGAPFTGQVMMDEILTRYQVPTTVSVVEGEFGNGGLREDLRGQLEPIAREIFALPWVEIATHTYSHPFAWLKLEEGDPAGQGGNAAGFPFNMELDGYTYSLEREVAGSTRYINSELSPPGKQVKTVLWSGDAIAPEQALAIADRLGLSNLNGGKTHITRDNPSLTQVSPMLRPAGPYLQVLAPQINENVYTDHMLAPKWGYRRVLETYALTDRPRRLKPISIYYHFYSAAYPASLNALKEVYEGVLAQETLPVHVSTWSNIAKQWYELGIARHLDGGWQITAATEARTLRLSDALGWPDMSASPDVASLREIPSGRYVSLRGAPRQRLHLQQNRSQLPSLSYSNGRLVSWARKAAGGFSATLAAEQVDLKVDLANVAGCRVDSPGGIRVMTSDGMELRFSGPGPFDLEVRCEP</sequence>
<dbReference type="GO" id="GO:0005975">
    <property type="term" value="P:carbohydrate metabolic process"/>
    <property type="evidence" value="ECO:0007669"/>
    <property type="project" value="InterPro"/>
</dbReference>
<gene>
    <name evidence="1" type="ORF">SAMN05878437_2755</name>
</gene>
<dbReference type="PANTHER" id="PTHR35882:SF2">
    <property type="entry name" value="PELA"/>
    <property type="match status" value="1"/>
</dbReference>
<reference evidence="1 2" key="1">
    <citation type="submission" date="2016-11" db="EMBL/GenBank/DDBJ databases">
        <authorList>
            <person name="Jaros S."/>
            <person name="Januszkiewicz K."/>
            <person name="Wedrychowicz H."/>
        </authorList>
    </citation>
    <scope>NUCLEOTIDE SEQUENCE [LARGE SCALE GENOMIC DNA]</scope>
    <source>
        <strain evidence="1 2">ACAM 12</strain>
    </source>
</reference>
<dbReference type="InParanoid" id="A0A1M7IGR4"/>
<dbReference type="EMBL" id="LT670847">
    <property type="protein sequence ID" value="SHM39900.1"/>
    <property type="molecule type" value="Genomic_DNA"/>
</dbReference>
<keyword evidence="2" id="KW-1185">Reference proteome</keyword>
<dbReference type="AlphaFoldDB" id="A0A1M7IGR4"/>
<dbReference type="InterPro" id="IPR011330">
    <property type="entry name" value="Glyco_hydro/deAcase_b/a-brl"/>
</dbReference>
<dbReference type="SUPFAM" id="SSF88713">
    <property type="entry name" value="Glycoside hydrolase/deacetylase"/>
    <property type="match status" value="1"/>
</dbReference>
<protein>
    <submittedName>
        <fullName evidence="1">Uncharacterized protein</fullName>
    </submittedName>
</protein>
<proteinExistence type="predicted"/>
<dbReference type="PANTHER" id="PTHR35882">
    <property type="entry name" value="PELA"/>
    <property type="match status" value="1"/>
</dbReference>
<evidence type="ECO:0000313" key="2">
    <source>
        <dbReference type="Proteomes" id="UP000190911"/>
    </source>
</evidence>
<dbReference type="Proteomes" id="UP000190911">
    <property type="component" value="Chromosome I"/>
</dbReference>
<evidence type="ECO:0000313" key="1">
    <source>
        <dbReference type="EMBL" id="SHM39900.1"/>
    </source>
</evidence>
<accession>A0A1M7IGR4</accession>
<dbReference type="RefSeq" id="WP_079554494.1">
    <property type="nucleotide sequence ID" value="NZ_LT670847.1"/>
</dbReference>
<dbReference type="OrthoDB" id="7292394at2"/>
<dbReference type="STRING" id="29571.SAMN05878437_2755"/>